<dbReference type="EMBL" id="CAFBQW010000352">
    <property type="protein sequence ID" value="CAB5069420.1"/>
    <property type="molecule type" value="Genomic_DNA"/>
</dbReference>
<sequence>MGVVQIADGVWGPLGLMWHKQVPQAPRAGRGFEVFNDLRVAMRISERLHLRLVDGLGWGDFRVDELLKFCK</sequence>
<dbReference type="AlphaFoldDB" id="A0A6J7UTL1"/>
<evidence type="ECO:0000313" key="1">
    <source>
        <dbReference type="EMBL" id="CAB5069420.1"/>
    </source>
</evidence>
<gene>
    <name evidence="1" type="ORF">UFOPK4354_02079</name>
</gene>
<name>A0A6J7UTL1_9ZZZZ</name>
<protein>
    <submittedName>
        <fullName evidence="1">Unannotated protein</fullName>
    </submittedName>
</protein>
<organism evidence="1">
    <name type="scientific">freshwater metagenome</name>
    <dbReference type="NCBI Taxonomy" id="449393"/>
    <lineage>
        <taxon>unclassified sequences</taxon>
        <taxon>metagenomes</taxon>
        <taxon>ecological metagenomes</taxon>
    </lineage>
</organism>
<accession>A0A6J7UTL1</accession>
<reference evidence="1" key="1">
    <citation type="submission" date="2020-05" db="EMBL/GenBank/DDBJ databases">
        <authorList>
            <person name="Chiriac C."/>
            <person name="Salcher M."/>
            <person name="Ghai R."/>
            <person name="Kavagutti S V."/>
        </authorList>
    </citation>
    <scope>NUCLEOTIDE SEQUENCE</scope>
</reference>
<proteinExistence type="predicted"/>